<dbReference type="OrthoDB" id="3532430at2759"/>
<keyword evidence="1" id="KW-0175">Coiled coil</keyword>
<dbReference type="AlphaFoldDB" id="A0A1B8GCI1"/>
<reference evidence="3 4" key="1">
    <citation type="submission" date="2016-03" db="EMBL/GenBank/DDBJ databases">
        <title>Comparative genomics of Pseudogymnoascus destructans, the fungus causing white-nose syndrome of bats.</title>
        <authorList>
            <person name="Palmer J.M."/>
            <person name="Drees K.P."/>
            <person name="Foster J.T."/>
            <person name="Lindner D.L."/>
        </authorList>
    </citation>
    <scope>NUCLEOTIDE SEQUENCE [LARGE SCALE GENOMIC DNA]</scope>
    <source>
        <strain evidence="3 4">UAMH 10579</strain>
    </source>
</reference>
<dbReference type="Proteomes" id="UP000091956">
    <property type="component" value="Unassembled WGS sequence"/>
</dbReference>
<feature type="region of interest" description="Disordered" evidence="2">
    <location>
        <begin position="798"/>
        <end position="832"/>
    </location>
</feature>
<feature type="compositionally biased region" description="Polar residues" evidence="2">
    <location>
        <begin position="31"/>
        <end position="41"/>
    </location>
</feature>
<dbReference type="STRING" id="342668.A0A1B8GCI1"/>
<dbReference type="EMBL" id="KV460252">
    <property type="protein sequence ID" value="OBT93565.1"/>
    <property type="molecule type" value="Genomic_DNA"/>
</dbReference>
<evidence type="ECO:0000256" key="1">
    <source>
        <dbReference type="SAM" id="Coils"/>
    </source>
</evidence>
<keyword evidence="4" id="KW-1185">Reference proteome</keyword>
<name>A0A1B8GCI1_9PEZI</name>
<evidence type="ECO:0000256" key="2">
    <source>
        <dbReference type="SAM" id="MobiDB-lite"/>
    </source>
</evidence>
<reference evidence="4" key="2">
    <citation type="journal article" date="2018" name="Nat. Commun.">
        <title>Extreme sensitivity to ultraviolet light in the fungal pathogen causing white-nose syndrome of bats.</title>
        <authorList>
            <person name="Palmer J.M."/>
            <person name="Drees K.P."/>
            <person name="Foster J.T."/>
            <person name="Lindner D.L."/>
        </authorList>
    </citation>
    <scope>NUCLEOTIDE SEQUENCE [LARGE SCALE GENOMIC DNA]</scope>
    <source>
        <strain evidence="4">UAMH 10579</strain>
    </source>
</reference>
<protein>
    <submittedName>
        <fullName evidence="3">Uncharacterized protein</fullName>
    </submittedName>
</protein>
<feature type="coiled-coil region" evidence="1">
    <location>
        <begin position="138"/>
        <end position="221"/>
    </location>
</feature>
<gene>
    <name evidence="3" type="ORF">VE01_08306</name>
</gene>
<dbReference type="RefSeq" id="XP_018127298.1">
    <property type="nucleotide sequence ID" value="XM_018277732.2"/>
</dbReference>
<feature type="region of interest" description="Disordered" evidence="2">
    <location>
        <begin position="31"/>
        <end position="68"/>
    </location>
</feature>
<organism evidence="3 4">
    <name type="scientific">Pseudogymnoascus verrucosus</name>
    <dbReference type="NCBI Taxonomy" id="342668"/>
    <lineage>
        <taxon>Eukaryota</taxon>
        <taxon>Fungi</taxon>
        <taxon>Dikarya</taxon>
        <taxon>Ascomycota</taxon>
        <taxon>Pezizomycotina</taxon>
        <taxon>Leotiomycetes</taxon>
        <taxon>Thelebolales</taxon>
        <taxon>Thelebolaceae</taxon>
        <taxon>Pseudogymnoascus</taxon>
    </lineage>
</organism>
<feature type="coiled-coil region" evidence="1">
    <location>
        <begin position="472"/>
        <end position="556"/>
    </location>
</feature>
<evidence type="ECO:0000313" key="3">
    <source>
        <dbReference type="EMBL" id="OBT93565.1"/>
    </source>
</evidence>
<proteinExistence type="predicted"/>
<accession>A0A1B8GCI1</accession>
<dbReference type="GeneID" id="28841692"/>
<evidence type="ECO:0000313" key="4">
    <source>
        <dbReference type="Proteomes" id="UP000091956"/>
    </source>
</evidence>
<sequence>MNDLPSPAPSSSTFDDELPIALRRVRRSCSNQNLLQDSPSRASRRSNRVFGIETPPATPQRRKKRVRFSDPGPAIAAATGLTPFINRHFSISTPSSNRRHSAPSQWNLAQDDAPLSGTLQFAPLRQVLDGRVKRRIRRNRLSEEINTIEWEKKQEKKAERGEISRLQHALRQKDIELQYLREEQETASQLGGEALTPTARVHDLEAQVAELKAELEKREVSGQDDPNWTMAARDPYDEDAFMQDYDNDFDDGMTEMIISTPLRRSFPSPPATVPNTPSKGPVNHNIGVQASIPDPSKQLLEQQLQTLQSELASLTKTLELSNTTHDRLSAKLAPFITPIDACPNESLDFALDSILTHLALAQSSELESTHRFTALTTELHALFPTTSTPSGASAEEIIQALHSQFRAARLELEYLLPGEQPEGFDNTALLSMLLARLRQLVDRVKTQDDHIDQYHEQELSLRSQLSARVSAMQGLQEKLASADVVIRTLEREVGDKDAGLRKLTTALESYRTEVSNLETLISRLDVEHTATIESAKQQLSSLHAAAESRIQQEMNNASTIQGQAEERIRQEMENAASIQAAAEQQAAQAAAESELHDSLIRELDARLSCAIIASDTLRAELEELATTHAAETSALVTAASEREISHAEETSALRAVATQRETDHGAALALRDARVSELREEVGRVNVALRGAHETIAILGRRVRGLEIVVEGEKMRGREGVERIRGELRRVLEMGKGGTPAKGRSEGVRRALGLDANIDAGVDGAAGVAVSGVPEGPKVGVVRQGGLFDKELARRRSGSLGAGGEKKRRRYDSGLGFLDEEEEGEGGIGRAL</sequence>
<feature type="coiled-coil region" evidence="1">
    <location>
        <begin position="297"/>
        <end position="324"/>
    </location>
</feature>